<feature type="compositionally biased region" description="Basic residues" evidence="2">
    <location>
        <begin position="127"/>
        <end position="137"/>
    </location>
</feature>
<sequence>MEDGMVGARSTPRKKKRKDGIYHRLRKPRTHAGSSAAETGPSSSNTEGTSSNASPPNPQVGPSTSSDAAPAARTSSYVQSTKGSDDMDCSEKCVDYLCFGPRQNRERFHPWKNQSREVMETEERSKNGKNKKSPRRYSKNEAIDPQHAVHLLSHLGAYCDGIQTVSLASPAADQVDRQHVILHLQQQNEQLRRQLHDLRQKARVDKHQPDKSIEVLSYDHESGKQPERQPPTVSSTANTGSSSYVKLSSFNLHTGAHNHRAGPSISSSPPPTVEEPGTNGQTWENTLNHLTSHATQSQNTLHALHHHDFQTDKVTMGELNLQRAVFQLQLQVEQLCQRFDDPKRKEETGKEELEENIEQLQYSGRESHKFQHPPIHPGAPSAEAGTPSRVDIGPPILQINSDPLQAEERAREKRMDFAVTNSISQATPLQYPVRPQDHHDTPSDNTRAGPTADPAADEADLQHSNFQLQEQVQQLRQQFDDLKQQTDAGRNLLENELEELRSRGHKSSKPKGPHLSTVRFARSLNGDRGLGF</sequence>
<feature type="coiled-coil region" evidence="1">
    <location>
        <begin position="181"/>
        <end position="208"/>
    </location>
</feature>
<dbReference type="InParanoid" id="A0A0D0BT69"/>
<dbReference type="EMBL" id="KN828687">
    <property type="protein sequence ID" value="KIK74632.1"/>
    <property type="molecule type" value="Genomic_DNA"/>
</dbReference>
<reference evidence="3 4" key="1">
    <citation type="submission" date="2014-04" db="EMBL/GenBank/DDBJ databases">
        <authorList>
            <consortium name="DOE Joint Genome Institute"/>
            <person name="Kuo A."/>
            <person name="Kohler A."/>
            <person name="Jargeat P."/>
            <person name="Nagy L.G."/>
            <person name="Floudas D."/>
            <person name="Copeland A."/>
            <person name="Barry K.W."/>
            <person name="Cichocki N."/>
            <person name="Veneault-Fourrey C."/>
            <person name="LaButti K."/>
            <person name="Lindquist E.A."/>
            <person name="Lipzen A."/>
            <person name="Lundell T."/>
            <person name="Morin E."/>
            <person name="Murat C."/>
            <person name="Sun H."/>
            <person name="Tunlid A."/>
            <person name="Henrissat B."/>
            <person name="Grigoriev I.V."/>
            <person name="Hibbett D.S."/>
            <person name="Martin F."/>
            <person name="Nordberg H.P."/>
            <person name="Cantor M.N."/>
            <person name="Hua S.X."/>
        </authorList>
    </citation>
    <scope>NUCLEOTIDE SEQUENCE [LARGE SCALE GENOMIC DNA]</scope>
    <source>
        <strain evidence="3 4">Ve08.2h10</strain>
    </source>
</reference>
<keyword evidence="4" id="KW-1185">Reference proteome</keyword>
<feature type="compositionally biased region" description="Basic residues" evidence="2">
    <location>
        <begin position="503"/>
        <end position="512"/>
    </location>
</feature>
<reference evidence="4" key="2">
    <citation type="submission" date="2015-01" db="EMBL/GenBank/DDBJ databases">
        <title>Evolutionary Origins and Diversification of the Mycorrhizal Mutualists.</title>
        <authorList>
            <consortium name="DOE Joint Genome Institute"/>
            <consortium name="Mycorrhizal Genomics Consortium"/>
            <person name="Kohler A."/>
            <person name="Kuo A."/>
            <person name="Nagy L.G."/>
            <person name="Floudas D."/>
            <person name="Copeland A."/>
            <person name="Barry K.W."/>
            <person name="Cichocki N."/>
            <person name="Veneault-Fourrey C."/>
            <person name="LaButti K."/>
            <person name="Lindquist E.A."/>
            <person name="Lipzen A."/>
            <person name="Lundell T."/>
            <person name="Morin E."/>
            <person name="Murat C."/>
            <person name="Riley R."/>
            <person name="Ohm R."/>
            <person name="Sun H."/>
            <person name="Tunlid A."/>
            <person name="Henrissat B."/>
            <person name="Grigoriev I.V."/>
            <person name="Hibbett D.S."/>
            <person name="Martin F."/>
        </authorList>
    </citation>
    <scope>NUCLEOTIDE SEQUENCE [LARGE SCALE GENOMIC DNA]</scope>
    <source>
        <strain evidence="4">Ve08.2h10</strain>
    </source>
</reference>
<organism evidence="3 4">
    <name type="scientific">Paxillus rubicundulus Ve08.2h10</name>
    <dbReference type="NCBI Taxonomy" id="930991"/>
    <lineage>
        <taxon>Eukaryota</taxon>
        <taxon>Fungi</taxon>
        <taxon>Dikarya</taxon>
        <taxon>Basidiomycota</taxon>
        <taxon>Agaricomycotina</taxon>
        <taxon>Agaricomycetes</taxon>
        <taxon>Agaricomycetidae</taxon>
        <taxon>Boletales</taxon>
        <taxon>Paxilineae</taxon>
        <taxon>Paxillaceae</taxon>
        <taxon>Paxillus</taxon>
    </lineage>
</organism>
<dbReference type="HOGENOM" id="CLU_512010_0_0_1"/>
<feature type="region of interest" description="Disordered" evidence="2">
    <location>
        <begin position="109"/>
        <end position="138"/>
    </location>
</feature>
<evidence type="ECO:0000313" key="4">
    <source>
        <dbReference type="Proteomes" id="UP000054538"/>
    </source>
</evidence>
<feature type="region of interest" description="Disordered" evidence="2">
    <location>
        <begin position="422"/>
        <end position="457"/>
    </location>
</feature>
<feature type="region of interest" description="Disordered" evidence="2">
    <location>
        <begin position="219"/>
        <end position="240"/>
    </location>
</feature>
<proteinExistence type="predicted"/>
<feature type="compositionally biased region" description="Polar residues" evidence="2">
    <location>
        <begin position="231"/>
        <end position="240"/>
    </location>
</feature>
<feature type="region of interest" description="Disordered" evidence="2">
    <location>
        <begin position="1"/>
        <end position="88"/>
    </location>
</feature>
<evidence type="ECO:0000256" key="1">
    <source>
        <dbReference type="SAM" id="Coils"/>
    </source>
</evidence>
<feature type="region of interest" description="Disordered" evidence="2">
    <location>
        <begin position="254"/>
        <end position="284"/>
    </location>
</feature>
<feature type="compositionally biased region" description="Basic residues" evidence="2">
    <location>
        <begin position="11"/>
        <end position="30"/>
    </location>
</feature>
<feature type="compositionally biased region" description="Polar residues" evidence="2">
    <location>
        <begin position="32"/>
        <end position="82"/>
    </location>
</feature>
<name>A0A0D0BT69_9AGAM</name>
<dbReference type="AlphaFoldDB" id="A0A0D0BT69"/>
<protein>
    <submittedName>
        <fullName evidence="3">Uncharacterized protein</fullName>
    </submittedName>
</protein>
<feature type="region of interest" description="Disordered" evidence="2">
    <location>
        <begin position="365"/>
        <end position="398"/>
    </location>
</feature>
<feature type="compositionally biased region" description="Basic and acidic residues" evidence="2">
    <location>
        <begin position="109"/>
        <end position="126"/>
    </location>
</feature>
<dbReference type="Proteomes" id="UP000054538">
    <property type="component" value="Unassembled WGS sequence"/>
</dbReference>
<evidence type="ECO:0000256" key="2">
    <source>
        <dbReference type="SAM" id="MobiDB-lite"/>
    </source>
</evidence>
<dbReference type="OrthoDB" id="2707660at2759"/>
<keyword evidence="1" id="KW-0175">Coiled coil</keyword>
<gene>
    <name evidence="3" type="ORF">PAXRUDRAFT_530804</name>
</gene>
<feature type="region of interest" description="Disordered" evidence="2">
    <location>
        <begin position="485"/>
        <end position="532"/>
    </location>
</feature>
<evidence type="ECO:0000313" key="3">
    <source>
        <dbReference type="EMBL" id="KIK74632.1"/>
    </source>
</evidence>
<accession>A0A0D0BT69</accession>